<protein>
    <submittedName>
        <fullName evidence="1">Uncharacterized protein</fullName>
    </submittedName>
</protein>
<gene>
    <name evidence="1" type="ORF">HAX54_036200</name>
</gene>
<accession>A0ABS8VGG8</accession>
<proteinExistence type="predicted"/>
<reference evidence="1 2" key="1">
    <citation type="journal article" date="2021" name="BMC Genomics">
        <title>Datura genome reveals duplications of psychoactive alkaloid biosynthetic genes and high mutation rate following tissue culture.</title>
        <authorList>
            <person name="Rajewski A."/>
            <person name="Carter-House D."/>
            <person name="Stajich J."/>
            <person name="Litt A."/>
        </authorList>
    </citation>
    <scope>NUCLEOTIDE SEQUENCE [LARGE SCALE GENOMIC DNA]</scope>
    <source>
        <strain evidence="1">AR-01</strain>
    </source>
</reference>
<evidence type="ECO:0000313" key="1">
    <source>
        <dbReference type="EMBL" id="MCD9646393.1"/>
    </source>
</evidence>
<dbReference type="Proteomes" id="UP000823775">
    <property type="component" value="Unassembled WGS sequence"/>
</dbReference>
<comment type="caution">
    <text evidence="1">The sequence shown here is derived from an EMBL/GenBank/DDBJ whole genome shotgun (WGS) entry which is preliminary data.</text>
</comment>
<dbReference type="EMBL" id="JACEIK010004780">
    <property type="protein sequence ID" value="MCD9646393.1"/>
    <property type="molecule type" value="Genomic_DNA"/>
</dbReference>
<evidence type="ECO:0000313" key="2">
    <source>
        <dbReference type="Proteomes" id="UP000823775"/>
    </source>
</evidence>
<organism evidence="1 2">
    <name type="scientific">Datura stramonium</name>
    <name type="common">Jimsonweed</name>
    <name type="synonym">Common thornapple</name>
    <dbReference type="NCBI Taxonomy" id="4076"/>
    <lineage>
        <taxon>Eukaryota</taxon>
        <taxon>Viridiplantae</taxon>
        <taxon>Streptophyta</taxon>
        <taxon>Embryophyta</taxon>
        <taxon>Tracheophyta</taxon>
        <taxon>Spermatophyta</taxon>
        <taxon>Magnoliopsida</taxon>
        <taxon>eudicotyledons</taxon>
        <taxon>Gunneridae</taxon>
        <taxon>Pentapetalae</taxon>
        <taxon>asterids</taxon>
        <taxon>lamiids</taxon>
        <taxon>Solanales</taxon>
        <taxon>Solanaceae</taxon>
        <taxon>Solanoideae</taxon>
        <taxon>Datureae</taxon>
        <taxon>Datura</taxon>
    </lineage>
</organism>
<name>A0ABS8VGG8_DATST</name>
<sequence length="133" mass="15259">MELLRSCSLVSWQLWGSLRIWADISEWSEVLGQRKWLLVDSDMLVLVYIAALPGKPGSIQTDGSEKDCRVSVHQMKFWCPETCINPDLHMGLADQDYGKLQVDLKVGQGVRSVTEVDVQIWEMFRQIFPKMES</sequence>
<keyword evidence="2" id="KW-1185">Reference proteome</keyword>